<reference evidence="2" key="3">
    <citation type="submission" date="2018-08" db="EMBL/GenBank/DDBJ databases">
        <title>Leveraging single-cell genomics to expand the Fungal Tree of Life.</title>
        <authorList>
            <consortium name="DOE Joint Genome Institute"/>
            <person name="Ahrendt S.R."/>
            <person name="Quandt C.A."/>
            <person name="Ciobanu D."/>
            <person name="Clum A."/>
            <person name="Salamov A."/>
            <person name="Andreopoulos B."/>
            <person name="Cheng J.-F."/>
            <person name="Woyke T."/>
            <person name="Pelin A."/>
            <person name="Henrissat B."/>
            <person name="Reynolds N."/>
            <person name="Benny G.L."/>
            <person name="Smith M.E."/>
            <person name="James T.Y."/>
            <person name="Grigoriev I.V."/>
        </authorList>
    </citation>
    <scope>NUCLEOTIDE SEQUENCE</scope>
    <source>
        <strain evidence="2">CSF55</strain>
    </source>
</reference>
<name>A0A075B0G1_ROZAC</name>
<dbReference type="HOGENOM" id="CLU_1225389_0_0_1"/>
<dbReference type="AlphaFoldDB" id="A0A075B0G1"/>
<protein>
    <submittedName>
        <fullName evidence="1">Uncharacterized protein</fullName>
    </submittedName>
</protein>
<evidence type="ECO:0000313" key="3">
    <source>
        <dbReference type="Proteomes" id="UP000030755"/>
    </source>
</evidence>
<evidence type="ECO:0000313" key="1">
    <source>
        <dbReference type="EMBL" id="EPZ35865.1"/>
    </source>
</evidence>
<reference evidence="1 3" key="1">
    <citation type="journal article" date="2013" name="Curr. Biol.">
        <title>Shared signatures of parasitism and phylogenomics unite Cryptomycota and microsporidia.</title>
        <authorList>
            <person name="James T.Y."/>
            <person name="Pelin A."/>
            <person name="Bonen L."/>
            <person name="Ahrendt S."/>
            <person name="Sain D."/>
            <person name="Corradi N."/>
            <person name="Stajich J.E."/>
        </authorList>
    </citation>
    <scope>NUCLEOTIDE SEQUENCE [LARGE SCALE GENOMIC DNA]</scope>
    <source>
        <strain evidence="1">CSF55</strain>
        <strain evidence="1">CSF55</strain>
    </source>
</reference>
<dbReference type="EMBL" id="ML005116">
    <property type="protein sequence ID" value="RKP20080.1"/>
    <property type="molecule type" value="Genomic_DNA"/>
</dbReference>
<reference evidence="4" key="2">
    <citation type="journal article" date="2018" name="Nat. Microbiol.">
        <title>Leveraging single-cell genomics to expand the fungal tree of life.</title>
        <authorList>
            <person name="Ahrendt S.R."/>
            <person name="Quandt C.A."/>
            <person name="Ciobanu D."/>
            <person name="Clum A."/>
            <person name="Salamov A."/>
            <person name="Andreopoulos B."/>
            <person name="Cheng J.F."/>
            <person name="Woyke T."/>
            <person name="Pelin A."/>
            <person name="Henrissat B."/>
            <person name="Reynolds N.K."/>
            <person name="Benny G.L."/>
            <person name="Smith M.E."/>
            <person name="James T.Y."/>
            <person name="Grigoriev I.V."/>
        </authorList>
    </citation>
    <scope>NUCLEOTIDE SEQUENCE [LARGE SCALE GENOMIC DNA]</scope>
    <source>
        <strain evidence="4">CSF55</strain>
    </source>
</reference>
<dbReference type="Proteomes" id="UP000281549">
    <property type="component" value="Unassembled WGS sequence"/>
</dbReference>
<gene>
    <name evidence="1" type="ORF">O9G_004150</name>
    <name evidence="2" type="ORF">ROZALSC1DRAFT_28399</name>
</gene>
<accession>A0A075B0G1</accession>
<dbReference type="Proteomes" id="UP000030755">
    <property type="component" value="Unassembled WGS sequence"/>
</dbReference>
<sequence>MNALEKPDIITELRRAISEDEKVIRFLMAENASLKTKIGELSKENAVLLQMINQNRQYHVSPECLTPSYSESGIGWHAQGQGAARERSVSLSSECSYLPRKRGSREYEMDAERAQENKQELLGYIRQYRTSLMQNSAAFDTAGIEKDLSNLERSLSNMAASVVKRSSVSPDVMDIAFSGKKEAKKVDVPEIKIQDMSFDDLNVDDDKQEDSKILEAFQFFTDQFID</sequence>
<evidence type="ECO:0000313" key="4">
    <source>
        <dbReference type="Proteomes" id="UP000281549"/>
    </source>
</evidence>
<organism evidence="1 3">
    <name type="scientific">Rozella allomycis (strain CSF55)</name>
    <dbReference type="NCBI Taxonomy" id="988480"/>
    <lineage>
        <taxon>Eukaryota</taxon>
        <taxon>Fungi</taxon>
        <taxon>Fungi incertae sedis</taxon>
        <taxon>Cryptomycota</taxon>
        <taxon>Cryptomycota incertae sedis</taxon>
        <taxon>Rozella</taxon>
    </lineage>
</organism>
<keyword evidence="3" id="KW-1185">Reference proteome</keyword>
<dbReference type="EMBL" id="KE560734">
    <property type="protein sequence ID" value="EPZ35865.1"/>
    <property type="molecule type" value="Genomic_DNA"/>
</dbReference>
<evidence type="ECO:0000313" key="2">
    <source>
        <dbReference type="EMBL" id="RKP20080.1"/>
    </source>
</evidence>
<proteinExistence type="predicted"/>